<dbReference type="GO" id="GO:0006355">
    <property type="term" value="P:regulation of DNA-templated transcription"/>
    <property type="evidence" value="ECO:0007669"/>
    <property type="project" value="InterPro"/>
</dbReference>
<protein>
    <recommendedName>
        <fullName evidence="8">Auxin-responsive protein</fullName>
    </recommendedName>
</protein>
<accession>A0A9R1VDA7</accession>
<dbReference type="InterPro" id="IPR003311">
    <property type="entry name" value="AUX_IAA"/>
</dbReference>
<evidence type="ECO:0000259" key="10">
    <source>
        <dbReference type="PROSITE" id="PS51745"/>
    </source>
</evidence>
<dbReference type="PANTHER" id="PTHR31734:SF246">
    <property type="entry name" value="AUXIN-RESPONSIVE PROTEIN"/>
    <property type="match status" value="1"/>
</dbReference>
<evidence type="ECO:0000256" key="7">
    <source>
        <dbReference type="ARBA" id="ARBA00023294"/>
    </source>
</evidence>
<dbReference type="InterPro" id="IPR033389">
    <property type="entry name" value="AUX/IAA_dom"/>
</dbReference>
<evidence type="ECO:0000256" key="6">
    <source>
        <dbReference type="ARBA" id="ARBA00023242"/>
    </source>
</evidence>
<reference evidence="11 12" key="1">
    <citation type="journal article" date="2017" name="Nat. Commun.">
        <title>Genome assembly with in vitro proximity ligation data and whole-genome triplication in lettuce.</title>
        <authorList>
            <person name="Reyes-Chin-Wo S."/>
            <person name="Wang Z."/>
            <person name="Yang X."/>
            <person name="Kozik A."/>
            <person name="Arikit S."/>
            <person name="Song C."/>
            <person name="Xia L."/>
            <person name="Froenicke L."/>
            <person name="Lavelle D.O."/>
            <person name="Truco M.J."/>
            <person name="Xia R."/>
            <person name="Zhu S."/>
            <person name="Xu C."/>
            <person name="Xu H."/>
            <person name="Xu X."/>
            <person name="Cox K."/>
            <person name="Korf I."/>
            <person name="Meyers B.C."/>
            <person name="Michelmore R.W."/>
        </authorList>
    </citation>
    <scope>NUCLEOTIDE SEQUENCE [LARGE SCALE GENOMIC DNA]</scope>
    <source>
        <strain evidence="12">cv. Salinas</strain>
        <tissue evidence="11">Seedlings</tissue>
    </source>
</reference>
<evidence type="ECO:0000256" key="1">
    <source>
        <dbReference type="ARBA" id="ARBA00004123"/>
    </source>
</evidence>
<organism evidence="11 12">
    <name type="scientific">Lactuca sativa</name>
    <name type="common">Garden lettuce</name>
    <dbReference type="NCBI Taxonomy" id="4236"/>
    <lineage>
        <taxon>Eukaryota</taxon>
        <taxon>Viridiplantae</taxon>
        <taxon>Streptophyta</taxon>
        <taxon>Embryophyta</taxon>
        <taxon>Tracheophyta</taxon>
        <taxon>Spermatophyta</taxon>
        <taxon>Magnoliopsida</taxon>
        <taxon>eudicotyledons</taxon>
        <taxon>Gunneridae</taxon>
        <taxon>Pentapetalae</taxon>
        <taxon>asterids</taxon>
        <taxon>campanulids</taxon>
        <taxon>Asterales</taxon>
        <taxon>Asteraceae</taxon>
        <taxon>Cichorioideae</taxon>
        <taxon>Cichorieae</taxon>
        <taxon>Lactucinae</taxon>
        <taxon>Lactuca</taxon>
    </lineage>
</organism>
<sequence length="217" mass="24350">MSSETSKITSEITTAADYGLNHNETALILGLPGDSRGRKLGVKRRFSETIDLKLSSNEDSEANQSDTECSDATKPPSETERVVGWPPVNMHRKNAVNSNFNFVKVAVDGAPYLRKVDLGSYTGYQQLLFALEDIFSCFTNSVLNEKKLMEKEYVTTYVDKDGDWMLIGDVPWTMFFDTCKRIRLMRSSEAINGLVPSRQEHLQNSPSLAVEKGIFHL</sequence>
<dbReference type="GO" id="GO:0009734">
    <property type="term" value="P:auxin-activated signaling pathway"/>
    <property type="evidence" value="ECO:0007669"/>
    <property type="project" value="UniProtKB-UniRule"/>
</dbReference>
<dbReference type="GO" id="GO:0005634">
    <property type="term" value="C:nucleus"/>
    <property type="evidence" value="ECO:0007669"/>
    <property type="project" value="UniProtKB-SubCell"/>
</dbReference>
<dbReference type="OrthoDB" id="1287782at2759"/>
<dbReference type="Proteomes" id="UP000235145">
    <property type="component" value="Unassembled WGS sequence"/>
</dbReference>
<evidence type="ECO:0000313" key="12">
    <source>
        <dbReference type="Proteomes" id="UP000235145"/>
    </source>
</evidence>
<dbReference type="AlphaFoldDB" id="A0A9R1VDA7"/>
<comment type="subcellular location">
    <subcellularLocation>
        <location evidence="1 8">Nucleus</location>
    </subcellularLocation>
</comment>
<keyword evidence="3 8" id="KW-0678">Repressor</keyword>
<proteinExistence type="inferred from homology"/>
<evidence type="ECO:0000256" key="5">
    <source>
        <dbReference type="ARBA" id="ARBA00023163"/>
    </source>
</evidence>
<dbReference type="PANTHER" id="PTHR31734">
    <property type="entry name" value="AUXIN-RESPONSIVE PROTEIN IAA17"/>
    <property type="match status" value="1"/>
</dbReference>
<keyword evidence="4 8" id="KW-0805">Transcription regulation</keyword>
<dbReference type="EMBL" id="NBSK02000005">
    <property type="protein sequence ID" value="KAJ0202692.1"/>
    <property type="molecule type" value="Genomic_DNA"/>
</dbReference>
<dbReference type="PROSITE" id="PS51745">
    <property type="entry name" value="PB1"/>
    <property type="match status" value="1"/>
</dbReference>
<name>A0A9R1VDA7_LACSA</name>
<comment type="caution">
    <text evidence="11">The sequence shown here is derived from an EMBL/GenBank/DDBJ whole genome shotgun (WGS) entry which is preliminary data.</text>
</comment>
<feature type="region of interest" description="Disordered" evidence="9">
    <location>
        <begin position="55"/>
        <end position="81"/>
    </location>
</feature>
<keyword evidence="5 8" id="KW-0804">Transcription</keyword>
<dbReference type="Pfam" id="PF02309">
    <property type="entry name" value="AUX_IAA"/>
    <property type="match status" value="1"/>
</dbReference>
<keyword evidence="6 8" id="KW-0539">Nucleus</keyword>
<keyword evidence="7 8" id="KW-0927">Auxin signaling pathway</keyword>
<evidence type="ECO:0000256" key="9">
    <source>
        <dbReference type="SAM" id="MobiDB-lite"/>
    </source>
</evidence>
<dbReference type="Gene3D" id="3.10.20.90">
    <property type="entry name" value="Phosphatidylinositol 3-kinase Catalytic Subunit, Chain A, domain 1"/>
    <property type="match status" value="1"/>
</dbReference>
<evidence type="ECO:0000256" key="3">
    <source>
        <dbReference type="ARBA" id="ARBA00022491"/>
    </source>
</evidence>
<comment type="function">
    <text evidence="8">Aux/IAA proteins are short-lived transcriptional factors that function as repressors of early auxin response genes at low auxin concentrations.</text>
</comment>
<feature type="domain" description="PB1" evidence="10">
    <location>
        <begin position="100"/>
        <end position="198"/>
    </location>
</feature>
<evidence type="ECO:0000313" key="11">
    <source>
        <dbReference type="EMBL" id="KAJ0202692.1"/>
    </source>
</evidence>
<dbReference type="InterPro" id="IPR053793">
    <property type="entry name" value="PB1-like"/>
</dbReference>
<comment type="subunit">
    <text evidence="8">Homodimers and heterodimers.</text>
</comment>
<gene>
    <name evidence="11" type="ORF">LSAT_V11C500276320</name>
</gene>
<feature type="compositionally biased region" description="Polar residues" evidence="9">
    <location>
        <begin position="55"/>
        <end position="67"/>
    </location>
</feature>
<dbReference type="SUPFAM" id="SSF54277">
    <property type="entry name" value="CAD &amp; PB1 domains"/>
    <property type="match status" value="1"/>
</dbReference>
<comment type="similarity">
    <text evidence="2 8">Belongs to the Aux/IAA family.</text>
</comment>
<keyword evidence="12" id="KW-1185">Reference proteome</keyword>
<evidence type="ECO:0000256" key="2">
    <source>
        <dbReference type="ARBA" id="ARBA00006728"/>
    </source>
</evidence>
<evidence type="ECO:0000256" key="4">
    <source>
        <dbReference type="ARBA" id="ARBA00023015"/>
    </source>
</evidence>
<evidence type="ECO:0000256" key="8">
    <source>
        <dbReference type="RuleBase" id="RU004549"/>
    </source>
</evidence>